<protein>
    <recommendedName>
        <fullName evidence="1">Peptidase M20 dimerisation domain-containing protein</fullName>
    </recommendedName>
</protein>
<dbReference type="GO" id="GO:0071713">
    <property type="term" value="F:para-aminobenzoyl-glutamate hydrolase activity"/>
    <property type="evidence" value="ECO:0007669"/>
    <property type="project" value="TreeGrafter"/>
</dbReference>
<reference evidence="2" key="1">
    <citation type="submission" date="2018-05" db="EMBL/GenBank/DDBJ databases">
        <authorList>
            <person name="Lanie J.A."/>
            <person name="Ng W.-L."/>
            <person name="Kazmierczak K.M."/>
            <person name="Andrzejewski T.M."/>
            <person name="Davidsen T.M."/>
            <person name="Wayne K.J."/>
            <person name="Tettelin H."/>
            <person name="Glass J.I."/>
            <person name="Rusch D."/>
            <person name="Podicherti R."/>
            <person name="Tsui H.-C.T."/>
            <person name="Winkler M.E."/>
        </authorList>
    </citation>
    <scope>NUCLEOTIDE SEQUENCE</scope>
</reference>
<dbReference type="Gene3D" id="3.40.630.10">
    <property type="entry name" value="Zn peptidases"/>
    <property type="match status" value="2"/>
</dbReference>
<dbReference type="InterPro" id="IPR011650">
    <property type="entry name" value="Peptidase_M20_dimer"/>
</dbReference>
<dbReference type="AlphaFoldDB" id="A0A381NE75"/>
<dbReference type="PANTHER" id="PTHR30575">
    <property type="entry name" value="PEPTIDASE M20"/>
    <property type="match status" value="1"/>
</dbReference>
<dbReference type="InterPro" id="IPR017439">
    <property type="entry name" value="Amidohydrolase"/>
</dbReference>
<evidence type="ECO:0000259" key="1">
    <source>
        <dbReference type="Pfam" id="PF07687"/>
    </source>
</evidence>
<dbReference type="PANTHER" id="PTHR30575:SF0">
    <property type="entry name" value="XAA-ARG DIPEPTIDASE"/>
    <property type="match status" value="1"/>
</dbReference>
<dbReference type="NCBIfam" id="TIGR01891">
    <property type="entry name" value="amidohydrolases"/>
    <property type="match status" value="1"/>
</dbReference>
<dbReference type="SUPFAM" id="SSF55031">
    <property type="entry name" value="Bacterial exopeptidase dimerisation domain"/>
    <property type="match status" value="1"/>
</dbReference>
<dbReference type="GO" id="GO:0016805">
    <property type="term" value="F:dipeptidase activity"/>
    <property type="evidence" value="ECO:0007669"/>
    <property type="project" value="TreeGrafter"/>
</dbReference>
<feature type="domain" description="Peptidase M20 dimerisation" evidence="1">
    <location>
        <begin position="239"/>
        <end position="315"/>
    </location>
</feature>
<evidence type="ECO:0000313" key="2">
    <source>
        <dbReference type="EMBL" id="SUZ52699.1"/>
    </source>
</evidence>
<accession>A0A381NE75</accession>
<proteinExistence type="predicted"/>
<dbReference type="InterPro" id="IPR036264">
    <property type="entry name" value="Bact_exopeptidase_dim_dom"/>
</dbReference>
<gene>
    <name evidence="2" type="ORF">METZ01_LOCUS5553</name>
</gene>
<name>A0A381NE75_9ZZZZ</name>
<dbReference type="EMBL" id="UINC01000288">
    <property type="protein sequence ID" value="SUZ52699.1"/>
    <property type="molecule type" value="Genomic_DNA"/>
</dbReference>
<dbReference type="SUPFAM" id="SSF53187">
    <property type="entry name" value="Zn-dependent exopeptidases"/>
    <property type="match status" value="1"/>
</dbReference>
<dbReference type="GO" id="GO:0046657">
    <property type="term" value="P:folic acid catabolic process"/>
    <property type="evidence" value="ECO:0007669"/>
    <property type="project" value="TreeGrafter"/>
</dbReference>
<dbReference type="InterPro" id="IPR052030">
    <property type="entry name" value="Peptidase_M20/M20A_hydrolases"/>
</dbReference>
<dbReference type="GO" id="GO:0005737">
    <property type="term" value="C:cytoplasm"/>
    <property type="evidence" value="ECO:0007669"/>
    <property type="project" value="TreeGrafter"/>
</dbReference>
<organism evidence="2">
    <name type="scientific">marine metagenome</name>
    <dbReference type="NCBI Taxonomy" id="408172"/>
    <lineage>
        <taxon>unclassified sequences</taxon>
        <taxon>metagenomes</taxon>
        <taxon>ecological metagenomes</taxon>
    </lineage>
</organism>
<sequence length="568" mass="63008">MLTSHHQGSVKRPRKEKLTVHHLRFSQYLAVLALIILTPTGLKAQTDTRLEGLKDEALRMVEEDAKMVQEIVDMLFSFGELGFQEFETQRYLTGILEDHGFEIELGVAGMPSAWTARWSNGSGSPVIALGSDVDGIPQSNQKPGVAYRDPILSMAPGHGEGHNSGQAVNIVAALNVKELMEREDIDGTLMIWPGIAEEQLGSKAFFVRDGVFDDVDVNLFTHVSSNFSVTWGHTSGNALVSAQFRFTGETAHSAGSPWRGKSALDAIMLLAQAWEYKREHLRPPQRSHYIIVEGGDQPNVVPQTATIWFYFREVDYPRVVEMYDAAKLMARGAAMMTGTEIDTIMTVGSAWNRHFSKPVAEVTQMNIERVGLPEWSGEDVALANGLQRDLGQEERGLPTQVPPLRGPINLANYSGGGSDDIGDVSWNMPTITMRYPANMPGGPGHNWANGIAMATPIAHKGSLAGAKVQALTLLDLFLDGQTVEAAWDYFNDVQMADMTYTPFITPDDKPAIWLNEGIMAQWRERMRPFYYDPSRYDTYLEQLGIEYPTIRTRPISEDALGRSVPNRH</sequence>
<dbReference type="Pfam" id="PF07687">
    <property type="entry name" value="M20_dimer"/>
    <property type="match status" value="1"/>
</dbReference>
<dbReference type="Gene3D" id="3.30.70.360">
    <property type="match status" value="1"/>
</dbReference>